<evidence type="ECO:0000313" key="1">
    <source>
        <dbReference type="EMBL" id="PRY19231.1"/>
    </source>
</evidence>
<dbReference type="RefSeq" id="WP_170111687.1">
    <property type="nucleotide sequence ID" value="NZ_PVTD01000026.1"/>
</dbReference>
<keyword evidence="2" id="KW-1185">Reference proteome</keyword>
<dbReference type="AlphaFoldDB" id="A0A2T0RDK8"/>
<protein>
    <submittedName>
        <fullName evidence="1">Uncharacterized protein</fullName>
    </submittedName>
</protein>
<dbReference type="Proteomes" id="UP000239480">
    <property type="component" value="Unassembled WGS sequence"/>
</dbReference>
<evidence type="ECO:0000313" key="2">
    <source>
        <dbReference type="Proteomes" id="UP000239480"/>
    </source>
</evidence>
<name>A0A2T0RDK8_9RHOB</name>
<reference evidence="1 2" key="1">
    <citation type="submission" date="2018-03" db="EMBL/GenBank/DDBJ databases">
        <title>Genomic Encyclopedia of Archaeal and Bacterial Type Strains, Phase II (KMG-II): from individual species to whole genera.</title>
        <authorList>
            <person name="Goeker M."/>
        </authorList>
    </citation>
    <scope>NUCLEOTIDE SEQUENCE [LARGE SCALE GENOMIC DNA]</scope>
    <source>
        <strain evidence="1 2">DSM 29328</strain>
    </source>
</reference>
<comment type="caution">
    <text evidence="1">The sequence shown here is derived from an EMBL/GenBank/DDBJ whole genome shotgun (WGS) entry which is preliminary data.</text>
</comment>
<sequence length="56" mass="6344">MNNNDEDGREFSAKVIEEMAISHKRSATTRPSMKATIERFFNQAAENLSKPKDDAD</sequence>
<dbReference type="EMBL" id="PVTD01000026">
    <property type="protein sequence ID" value="PRY19231.1"/>
    <property type="molecule type" value="Genomic_DNA"/>
</dbReference>
<organism evidence="1 2">
    <name type="scientific">Aliiruegeria haliotis</name>
    <dbReference type="NCBI Taxonomy" id="1280846"/>
    <lineage>
        <taxon>Bacteria</taxon>
        <taxon>Pseudomonadati</taxon>
        <taxon>Pseudomonadota</taxon>
        <taxon>Alphaproteobacteria</taxon>
        <taxon>Rhodobacterales</taxon>
        <taxon>Roseobacteraceae</taxon>
        <taxon>Aliiruegeria</taxon>
    </lineage>
</organism>
<proteinExistence type="predicted"/>
<gene>
    <name evidence="1" type="ORF">CLV78_1263</name>
</gene>
<accession>A0A2T0RDK8</accession>